<sequence>MFSAFINCWKIPELRNRIVVTLGLLFISRIGGNLPLPGLDPTVLTDFIRNLPQTGEGLVGLYNMFTGGAMLKGAIFALGIMPYISASIIMQLMGAVVPSLARLRNEENGQQKIAQYTRYLTIAIALLQAFIIVGMFCNPASVGQAVGVQGFTGEMVVINKTLFSVMGTLILTAGAVIMLWLGEQITQRGIGNGASILIVLGIVADIPQALSSFVEVLAGPVAGAGGTQNGLEHLLGMILLFVAGTASLVAITQAVRKIPVQYAKRVVGRKMFGGQSTYLPLKVNYAGVMPVIFAGAILSFLAMPLGWLATKPSLSFLRGVPEQFQPGQTTYYVIMGTLVFIFSYFWVSVMFKPIQVADDLKKNNGYIPGIRPGEHTAHYLEFVMNRLTFAGGVFLVIIALIPDFFIYTLDFYPRLARVIGGTSGLITVGVVLDTMRQVETLLLQRHYDGFLKKSRIGGVALPQTAHSRRIADIGQPAGLGRLTYVLIAIFVLGFVAFGVTTFSA</sequence>
<gene>
    <name evidence="10 12" type="primary">secY</name>
    <name evidence="12" type="ORF">IAC75_00740</name>
</gene>
<comment type="function">
    <text evidence="10">The central subunit of the protein translocation channel SecYEG. Consists of two halves formed by TMs 1-5 and 6-10. These two domains form a lateral gate at the front which open onto the bilayer between TMs 2 and 7, and are clamped together by SecE at the back. The channel is closed by both a pore ring composed of hydrophobic SecY resides and a short helix (helix 2A) on the extracellular side of the membrane which forms a plug. The plug probably moves laterally to allow the channel to open. The ring and the pore may move independently.</text>
</comment>
<comment type="caution">
    <text evidence="12">The sequence shown here is derived from an EMBL/GenBank/DDBJ whole genome shotgun (WGS) entry which is preliminary data.</text>
</comment>
<keyword evidence="5 10" id="KW-0653">Protein transport</keyword>
<reference evidence="12" key="2">
    <citation type="journal article" date="2021" name="PeerJ">
        <title>Extensive microbial diversity within the chicken gut microbiome revealed by metagenomics and culture.</title>
        <authorList>
            <person name="Gilroy R."/>
            <person name="Ravi A."/>
            <person name="Getino M."/>
            <person name="Pursley I."/>
            <person name="Horton D.L."/>
            <person name="Alikhan N.F."/>
            <person name="Baker D."/>
            <person name="Gharbi K."/>
            <person name="Hall N."/>
            <person name="Watson M."/>
            <person name="Adriaenssens E.M."/>
            <person name="Foster-Nyarko E."/>
            <person name="Jarju S."/>
            <person name="Secka A."/>
            <person name="Antonio M."/>
            <person name="Oren A."/>
            <person name="Chaudhuri R.R."/>
            <person name="La Ragione R."/>
            <person name="Hildebrand F."/>
            <person name="Pallen M.J."/>
        </authorList>
    </citation>
    <scope>NUCLEOTIDE SEQUENCE</scope>
    <source>
        <strain evidence="12">10669</strain>
    </source>
</reference>
<comment type="subunit">
    <text evidence="10">Component of the Sec protein translocase complex. Heterotrimer consisting of SecY, SecE and SecG subunits. The heterotrimers can form oligomers, although 1 heterotrimer is thought to be able to translocate proteins. Interacts with the ribosome. Interacts with SecDF, and other proteins may be involved. Interacts with SecA.</text>
</comment>
<dbReference type="PIRSF" id="PIRSF004557">
    <property type="entry name" value="SecY"/>
    <property type="match status" value="1"/>
</dbReference>
<evidence type="ECO:0000256" key="2">
    <source>
        <dbReference type="ARBA" id="ARBA00005751"/>
    </source>
</evidence>
<dbReference type="SUPFAM" id="SSF103491">
    <property type="entry name" value="Preprotein translocase SecY subunit"/>
    <property type="match status" value="1"/>
</dbReference>
<evidence type="ECO:0000313" key="12">
    <source>
        <dbReference type="EMBL" id="HIV03665.1"/>
    </source>
</evidence>
<dbReference type="Proteomes" id="UP000886812">
    <property type="component" value="Unassembled WGS sequence"/>
</dbReference>
<dbReference type="PRINTS" id="PR00303">
    <property type="entry name" value="SECYTRNLCASE"/>
</dbReference>
<feature type="transmembrane region" description="Helical" evidence="10">
    <location>
        <begin position="285"/>
        <end position="309"/>
    </location>
</feature>
<feature type="transmembrane region" description="Helical" evidence="10">
    <location>
        <begin position="194"/>
        <end position="214"/>
    </location>
</feature>
<proteinExistence type="inferred from homology"/>
<evidence type="ECO:0000313" key="13">
    <source>
        <dbReference type="Proteomes" id="UP000886812"/>
    </source>
</evidence>
<keyword evidence="6 10" id="KW-1133">Transmembrane helix</keyword>
<accession>A0A9D1NIT4</accession>
<dbReference type="InterPro" id="IPR030659">
    <property type="entry name" value="SecY_CS"/>
</dbReference>
<evidence type="ECO:0000256" key="7">
    <source>
        <dbReference type="ARBA" id="ARBA00023010"/>
    </source>
</evidence>
<dbReference type="EMBL" id="DVOG01000019">
    <property type="protein sequence ID" value="HIV03665.1"/>
    <property type="molecule type" value="Genomic_DNA"/>
</dbReference>
<dbReference type="Pfam" id="PF00344">
    <property type="entry name" value="SecY"/>
    <property type="match status" value="1"/>
</dbReference>
<keyword evidence="3 10" id="KW-0813">Transport</keyword>
<keyword evidence="10" id="KW-1003">Cell membrane</keyword>
<evidence type="ECO:0000256" key="10">
    <source>
        <dbReference type="HAMAP-Rule" id="MF_01465"/>
    </source>
</evidence>
<organism evidence="12 13">
    <name type="scientific">Candidatus Spyradosoma merdigallinarum</name>
    <dbReference type="NCBI Taxonomy" id="2840950"/>
    <lineage>
        <taxon>Bacteria</taxon>
        <taxon>Pseudomonadati</taxon>
        <taxon>Verrucomicrobiota</taxon>
        <taxon>Opitutia</taxon>
        <taxon>Opitutia incertae sedis</taxon>
        <taxon>Candidatus Spyradosoma</taxon>
    </lineage>
</organism>
<dbReference type="GO" id="GO:0006605">
    <property type="term" value="P:protein targeting"/>
    <property type="evidence" value="ECO:0007669"/>
    <property type="project" value="UniProtKB-UniRule"/>
</dbReference>
<dbReference type="InterPro" id="IPR023201">
    <property type="entry name" value="SecY_dom_sf"/>
</dbReference>
<evidence type="ECO:0000256" key="6">
    <source>
        <dbReference type="ARBA" id="ARBA00022989"/>
    </source>
</evidence>
<dbReference type="InterPro" id="IPR002208">
    <property type="entry name" value="SecY/SEC61-alpha"/>
</dbReference>
<evidence type="ECO:0000256" key="4">
    <source>
        <dbReference type="ARBA" id="ARBA00022692"/>
    </source>
</evidence>
<dbReference type="FunFam" id="1.10.3370.10:FF:000001">
    <property type="entry name" value="Preprotein translocase subunit SecY"/>
    <property type="match status" value="1"/>
</dbReference>
<evidence type="ECO:0000256" key="5">
    <source>
        <dbReference type="ARBA" id="ARBA00022927"/>
    </source>
</evidence>
<dbReference type="GO" id="GO:0065002">
    <property type="term" value="P:intracellular protein transmembrane transport"/>
    <property type="evidence" value="ECO:0007669"/>
    <property type="project" value="UniProtKB-UniRule"/>
</dbReference>
<dbReference type="NCBIfam" id="TIGR00967">
    <property type="entry name" value="3a0501s007"/>
    <property type="match status" value="1"/>
</dbReference>
<dbReference type="HAMAP" id="MF_01465">
    <property type="entry name" value="SecY"/>
    <property type="match status" value="1"/>
</dbReference>
<feature type="transmembrane region" description="Helical" evidence="10">
    <location>
        <begin position="387"/>
        <end position="409"/>
    </location>
</feature>
<keyword evidence="8 10" id="KW-0472">Membrane</keyword>
<dbReference type="AlphaFoldDB" id="A0A9D1NIT4"/>
<feature type="transmembrane region" description="Helical" evidence="10">
    <location>
        <begin position="161"/>
        <end position="182"/>
    </location>
</feature>
<evidence type="ECO:0000256" key="1">
    <source>
        <dbReference type="ARBA" id="ARBA00004141"/>
    </source>
</evidence>
<dbReference type="InterPro" id="IPR026593">
    <property type="entry name" value="SecY"/>
</dbReference>
<dbReference type="PANTHER" id="PTHR10906">
    <property type="entry name" value="SECY/SEC61-ALPHA FAMILY MEMBER"/>
    <property type="match status" value="1"/>
</dbReference>
<feature type="transmembrane region" description="Helical" evidence="10">
    <location>
        <begin position="119"/>
        <end position="141"/>
    </location>
</feature>
<keyword evidence="7 10" id="KW-0811">Translocation</keyword>
<reference evidence="12" key="1">
    <citation type="submission" date="2020-10" db="EMBL/GenBank/DDBJ databases">
        <authorList>
            <person name="Gilroy R."/>
        </authorList>
    </citation>
    <scope>NUCLEOTIDE SEQUENCE</scope>
    <source>
        <strain evidence="12">10669</strain>
    </source>
</reference>
<feature type="transmembrane region" description="Helical" evidence="10">
    <location>
        <begin position="415"/>
        <end position="435"/>
    </location>
</feature>
<feature type="transmembrane region" description="Helical" evidence="10">
    <location>
        <begin position="234"/>
        <end position="255"/>
    </location>
</feature>
<dbReference type="GO" id="GO:0005886">
    <property type="term" value="C:plasma membrane"/>
    <property type="evidence" value="ECO:0007669"/>
    <property type="project" value="UniProtKB-SubCell"/>
</dbReference>
<dbReference type="GO" id="GO:0043952">
    <property type="term" value="P:protein transport by the Sec complex"/>
    <property type="evidence" value="ECO:0007669"/>
    <property type="project" value="UniProtKB-UniRule"/>
</dbReference>
<evidence type="ECO:0000256" key="8">
    <source>
        <dbReference type="ARBA" id="ARBA00023136"/>
    </source>
</evidence>
<feature type="transmembrane region" description="Helical" evidence="10">
    <location>
        <begin position="74"/>
        <end position="98"/>
    </location>
</feature>
<keyword evidence="4 10" id="KW-0812">Transmembrane</keyword>
<comment type="similarity">
    <text evidence="2 10 11">Belongs to the SecY/SEC61-alpha family.</text>
</comment>
<dbReference type="Gene3D" id="1.10.3370.10">
    <property type="entry name" value="SecY subunit domain"/>
    <property type="match status" value="1"/>
</dbReference>
<evidence type="ECO:0000256" key="11">
    <source>
        <dbReference type="RuleBase" id="RU004349"/>
    </source>
</evidence>
<dbReference type="PROSITE" id="PS00756">
    <property type="entry name" value="SECY_2"/>
    <property type="match status" value="1"/>
</dbReference>
<protein>
    <recommendedName>
        <fullName evidence="9 10">Protein translocase subunit SecY</fullName>
    </recommendedName>
</protein>
<comment type="subcellular location">
    <subcellularLocation>
        <location evidence="10">Cell membrane</location>
        <topology evidence="10">Multi-pass membrane protein</topology>
    </subcellularLocation>
    <subcellularLocation>
        <location evidence="1">Membrane</location>
        <topology evidence="1">Multi-pass membrane protein</topology>
    </subcellularLocation>
</comment>
<evidence type="ECO:0000256" key="3">
    <source>
        <dbReference type="ARBA" id="ARBA00022448"/>
    </source>
</evidence>
<feature type="transmembrane region" description="Helical" evidence="10">
    <location>
        <begin position="329"/>
        <end position="351"/>
    </location>
</feature>
<name>A0A9D1NIT4_9BACT</name>
<feature type="transmembrane region" description="Helical" evidence="10">
    <location>
        <begin position="482"/>
        <end position="502"/>
    </location>
</feature>
<evidence type="ECO:0000256" key="9">
    <source>
        <dbReference type="ARBA" id="ARBA00039733"/>
    </source>
</evidence>